<accession>A0A7M3SYF6</accession>
<reference evidence="4 5" key="1">
    <citation type="submission" date="2019-07" db="EMBL/GenBank/DDBJ databases">
        <title>Gramella aestuarii sp. nov., isolated from a tidal flat, and emended description of Gramella echinicola.</title>
        <authorList>
            <person name="Liu L."/>
        </authorList>
    </citation>
    <scope>NUCLEOTIDE SEQUENCE [LARGE SCALE GENOMIC DNA]</scope>
    <source>
        <strain evidence="4 5">BS12</strain>
    </source>
</reference>
<dbReference type="RefSeq" id="WP_156274100.1">
    <property type="nucleotide sequence ID" value="NZ_BAABGI010000002.1"/>
</dbReference>
<proteinExistence type="predicted"/>
<evidence type="ECO:0000313" key="4">
    <source>
        <dbReference type="EMBL" id="MUP41637.1"/>
    </source>
</evidence>
<keyword evidence="5" id="KW-1185">Reference proteome</keyword>
<comment type="pathway">
    <text evidence="1">Amino-acid degradation; L-arginine degradation via ADI pathway; carbamoyl phosphate from L-arginine: step 1/2.</text>
</comment>
<dbReference type="Pfam" id="PF19420">
    <property type="entry name" value="DDAH_eukar"/>
    <property type="match status" value="1"/>
</dbReference>
<dbReference type="AlphaFoldDB" id="A0A7M3SYF6"/>
<dbReference type="GO" id="GO:0016740">
    <property type="term" value="F:transferase activity"/>
    <property type="evidence" value="ECO:0007669"/>
    <property type="project" value="UniProtKB-KW"/>
</dbReference>
<dbReference type="PANTHER" id="PTHR47271:SF2">
    <property type="entry name" value="ARGININE DEIMINASE"/>
    <property type="match status" value="1"/>
</dbReference>
<protein>
    <recommendedName>
        <fullName evidence="2">arginine deiminase</fullName>
        <ecNumber evidence="2">3.5.3.6</ecNumber>
    </recommendedName>
</protein>
<evidence type="ECO:0000256" key="1">
    <source>
        <dbReference type="ARBA" id="ARBA00005213"/>
    </source>
</evidence>
<name>A0A7M3SYF6_9FLAO</name>
<sequence length="303" mass="34534">MNLHITNETSRLRAVVLGTAESIGPIPTLEEAYDPKSKEHIKAGTYPKEEDMVKEMEAVASVLKKYDVQVYRPKLIEDYNQIFTRDIAFVIEDKFIKSNILPDRDQEIDAIEHVINQIDPAKVINLPEDAHIEGGDVMPMGDHIFVGTYKGADYKDFITARTNLKAVEALQKIFPEKKVVSFSLKKSNTVAKDNALHLDCCFQPVGKDKAILYKEGFLIEEEYQWLVDFFGSANIYNITRDEMYQMNSNIFSISEDVVISEKGFTRLNTWLRSQGITVEEVPYAEISKQEGLLRCSTLPLIRD</sequence>
<dbReference type="Proteomes" id="UP000460416">
    <property type="component" value="Unassembled WGS sequence"/>
</dbReference>
<evidence type="ECO:0000256" key="3">
    <source>
        <dbReference type="ARBA" id="ARBA00049429"/>
    </source>
</evidence>
<evidence type="ECO:0000313" key="5">
    <source>
        <dbReference type="Proteomes" id="UP000460416"/>
    </source>
</evidence>
<dbReference type="PANTHER" id="PTHR47271">
    <property type="entry name" value="ARGININE DEIMINASE"/>
    <property type="match status" value="1"/>
</dbReference>
<dbReference type="SUPFAM" id="SSF55909">
    <property type="entry name" value="Pentein"/>
    <property type="match status" value="1"/>
</dbReference>
<organism evidence="4 5">
    <name type="scientific">Christiangramia aestuarii</name>
    <dbReference type="NCBI Taxonomy" id="1028746"/>
    <lineage>
        <taxon>Bacteria</taxon>
        <taxon>Pseudomonadati</taxon>
        <taxon>Bacteroidota</taxon>
        <taxon>Flavobacteriia</taxon>
        <taxon>Flavobacteriales</taxon>
        <taxon>Flavobacteriaceae</taxon>
        <taxon>Christiangramia</taxon>
    </lineage>
</organism>
<dbReference type="EMBL" id="VJVW01000001">
    <property type="protein sequence ID" value="MUP41637.1"/>
    <property type="molecule type" value="Genomic_DNA"/>
</dbReference>
<comment type="catalytic activity">
    <reaction evidence="3">
        <text>L-arginine + H2O = L-citrulline + NH4(+)</text>
        <dbReference type="Rhea" id="RHEA:19597"/>
        <dbReference type="ChEBI" id="CHEBI:15377"/>
        <dbReference type="ChEBI" id="CHEBI:28938"/>
        <dbReference type="ChEBI" id="CHEBI:32682"/>
        <dbReference type="ChEBI" id="CHEBI:57743"/>
        <dbReference type="EC" id="3.5.3.6"/>
    </reaction>
</comment>
<dbReference type="Gene3D" id="3.75.10.10">
    <property type="entry name" value="L-arginine/glycine Amidinotransferase, Chain A"/>
    <property type="match status" value="1"/>
</dbReference>
<dbReference type="GO" id="GO:0019546">
    <property type="term" value="P:L-arginine deiminase pathway"/>
    <property type="evidence" value="ECO:0007669"/>
    <property type="project" value="TreeGrafter"/>
</dbReference>
<keyword evidence="4" id="KW-0808">Transferase</keyword>
<dbReference type="GO" id="GO:0016990">
    <property type="term" value="F:arginine deiminase activity"/>
    <property type="evidence" value="ECO:0007669"/>
    <property type="project" value="UniProtKB-EC"/>
</dbReference>
<evidence type="ECO:0000256" key="2">
    <source>
        <dbReference type="ARBA" id="ARBA00012171"/>
    </source>
</evidence>
<dbReference type="EC" id="3.5.3.6" evidence="2"/>
<dbReference type="OrthoDB" id="9807502at2"/>
<gene>
    <name evidence="4" type="ORF">FLP08_03550</name>
</gene>
<comment type="caution">
    <text evidence="4">The sequence shown here is derived from an EMBL/GenBank/DDBJ whole genome shotgun (WGS) entry which is preliminary data.</text>
</comment>